<evidence type="ECO:0000256" key="1">
    <source>
        <dbReference type="SAM" id="SignalP"/>
    </source>
</evidence>
<evidence type="ECO:0008006" key="4">
    <source>
        <dbReference type="Google" id="ProtNLM"/>
    </source>
</evidence>
<gene>
    <name evidence="2" type="ORF">D8771_22840</name>
</gene>
<feature type="signal peptide" evidence="1">
    <location>
        <begin position="1"/>
        <end position="29"/>
    </location>
</feature>
<keyword evidence="1" id="KW-0732">Signal</keyword>
<comment type="caution">
    <text evidence="2">The sequence shown here is derived from an EMBL/GenBank/DDBJ whole genome shotgun (WGS) entry which is preliminary data.</text>
</comment>
<protein>
    <recommendedName>
        <fullName evidence="4">WD40 repeat domain-containing protein</fullName>
    </recommendedName>
</protein>
<dbReference type="AlphaFoldDB" id="A0A8H1L8A7"/>
<dbReference type="Proteomes" id="UP000298111">
    <property type="component" value="Unassembled WGS sequence"/>
</dbReference>
<feature type="chain" id="PRO_5034053285" description="WD40 repeat domain-containing protein" evidence="1">
    <location>
        <begin position="30"/>
        <end position="311"/>
    </location>
</feature>
<sequence>MRRTSLISTCVAGAAALCAGLTLAAPAQAAAPAAHQNWVSTGTGMTSGVSGMVVTGRHGDRIRALVVRDNKKPGENRLARTEYVPGKTAHVEPLDWRGDDLPVDLEAIDRVPGHPGSYVAVASAGTGYRIDVEGRTARVRDTFTLPGLGEDDNVENFALSARDGKLVAVWADRGQDSRPATVYAARASFTGDDTGFGAVTRRTLRTPYPTTHVRHASDLKITESGRLLVSAASDPGDDGPFASAVLDAGRVHAGADGTVSLHIAGSPRVLGTFEGHKVEALSCLPHSRWGVLGTDDENAGGALRTARFCTR</sequence>
<dbReference type="RefSeq" id="WP_135567343.1">
    <property type="nucleotide sequence ID" value="NZ_CP103060.1"/>
</dbReference>
<dbReference type="GeneID" id="75180572"/>
<evidence type="ECO:0000313" key="3">
    <source>
        <dbReference type="Proteomes" id="UP000298111"/>
    </source>
</evidence>
<reference evidence="2 3" key="1">
    <citation type="submission" date="2018-10" db="EMBL/GenBank/DDBJ databases">
        <title>Isolation of pseudouridimycin from Streptomyces albus DSM 40763.</title>
        <authorList>
            <person name="Rosenqvist P."/>
            <person name="Metsae-Ketelae M."/>
            <person name="Virta P."/>
        </authorList>
    </citation>
    <scope>NUCLEOTIDE SEQUENCE [LARGE SCALE GENOMIC DNA]</scope>
    <source>
        <strain evidence="2 3">DSM 40763</strain>
    </source>
</reference>
<proteinExistence type="predicted"/>
<name>A0A8H1L8A7_9ACTN</name>
<dbReference type="SUPFAM" id="SSF82171">
    <property type="entry name" value="DPP6 N-terminal domain-like"/>
    <property type="match status" value="1"/>
</dbReference>
<organism evidence="2 3">
    <name type="scientific">Streptomyces albus</name>
    <dbReference type="NCBI Taxonomy" id="1888"/>
    <lineage>
        <taxon>Bacteria</taxon>
        <taxon>Bacillati</taxon>
        <taxon>Actinomycetota</taxon>
        <taxon>Actinomycetes</taxon>
        <taxon>Kitasatosporales</taxon>
        <taxon>Streptomycetaceae</taxon>
        <taxon>Streptomyces</taxon>
    </lineage>
</organism>
<evidence type="ECO:0000313" key="2">
    <source>
        <dbReference type="EMBL" id="TGG80612.1"/>
    </source>
</evidence>
<dbReference type="EMBL" id="RCIY01000069">
    <property type="protein sequence ID" value="TGG80612.1"/>
    <property type="molecule type" value="Genomic_DNA"/>
</dbReference>
<accession>A0A8H1L8A7</accession>